<accession>A0A382B4R6</accession>
<reference evidence="1" key="1">
    <citation type="submission" date="2018-05" db="EMBL/GenBank/DDBJ databases">
        <authorList>
            <person name="Lanie J.A."/>
            <person name="Ng W.-L."/>
            <person name="Kazmierczak K.M."/>
            <person name="Andrzejewski T.M."/>
            <person name="Davidsen T.M."/>
            <person name="Wayne K.J."/>
            <person name="Tettelin H."/>
            <person name="Glass J.I."/>
            <person name="Rusch D."/>
            <person name="Podicherti R."/>
            <person name="Tsui H.-C.T."/>
            <person name="Winkler M.E."/>
        </authorList>
    </citation>
    <scope>NUCLEOTIDE SEQUENCE</scope>
</reference>
<gene>
    <name evidence="1" type="ORF">METZ01_LOCUS161355</name>
</gene>
<feature type="non-terminal residue" evidence="1">
    <location>
        <position position="1"/>
    </location>
</feature>
<evidence type="ECO:0000313" key="1">
    <source>
        <dbReference type="EMBL" id="SVB08501.1"/>
    </source>
</evidence>
<dbReference type="Pfam" id="PF05626">
    <property type="entry name" value="DUF790"/>
    <property type="match status" value="1"/>
</dbReference>
<proteinExistence type="predicted"/>
<feature type="non-terminal residue" evidence="1">
    <location>
        <position position="207"/>
    </location>
</feature>
<dbReference type="InterPro" id="IPR008508">
    <property type="entry name" value="Bax1"/>
</dbReference>
<dbReference type="PANTHER" id="PTHR39640:SF1">
    <property type="entry name" value="DUF790 FAMILY PROTEIN"/>
    <property type="match status" value="1"/>
</dbReference>
<organism evidence="1">
    <name type="scientific">marine metagenome</name>
    <dbReference type="NCBI Taxonomy" id="408172"/>
    <lineage>
        <taxon>unclassified sequences</taxon>
        <taxon>metagenomes</taxon>
        <taxon>ecological metagenomes</taxon>
    </lineage>
</organism>
<sequence length="207" mass="23758">VLELREKVFRNSSALMQHHEQSGAYDSDSSEKDSLESYRKALAGSIGIKAEILSHQLYADLPPFQQVLKFRKITGEGLLHRYNCAQVQGLLLRSESITVKLPDSSAASMRQLLKYLRFNKLLAKISFDHKKRESLVMEIDGPLSLFLQTQKYGLNLANFFPAVLHQPEWELDATVRIHKNRTYILQLDQSCGIRSHLRQFLAYVPEE</sequence>
<protein>
    <submittedName>
        <fullName evidence="1">Uncharacterized protein</fullName>
    </submittedName>
</protein>
<dbReference type="AlphaFoldDB" id="A0A382B4R6"/>
<name>A0A382B4R6_9ZZZZ</name>
<dbReference type="EMBL" id="UINC01028103">
    <property type="protein sequence ID" value="SVB08501.1"/>
    <property type="molecule type" value="Genomic_DNA"/>
</dbReference>
<dbReference type="PANTHER" id="PTHR39640">
    <property type="entry name" value="VNG6129C"/>
    <property type="match status" value="1"/>
</dbReference>